<evidence type="ECO:0000313" key="2">
    <source>
        <dbReference type="EMBL" id="GFD25634.1"/>
    </source>
</evidence>
<name>A0A699V0C3_TANCI</name>
<protein>
    <submittedName>
        <fullName evidence="2">Probable phosphoinositide phosphatase SAC9</fullName>
    </submittedName>
</protein>
<organism evidence="2">
    <name type="scientific">Tanacetum cinerariifolium</name>
    <name type="common">Dalmatian daisy</name>
    <name type="synonym">Chrysanthemum cinerariifolium</name>
    <dbReference type="NCBI Taxonomy" id="118510"/>
    <lineage>
        <taxon>Eukaryota</taxon>
        <taxon>Viridiplantae</taxon>
        <taxon>Streptophyta</taxon>
        <taxon>Embryophyta</taxon>
        <taxon>Tracheophyta</taxon>
        <taxon>Spermatophyta</taxon>
        <taxon>Magnoliopsida</taxon>
        <taxon>eudicotyledons</taxon>
        <taxon>Gunneridae</taxon>
        <taxon>Pentapetalae</taxon>
        <taxon>asterids</taxon>
        <taxon>campanulids</taxon>
        <taxon>Asterales</taxon>
        <taxon>Asteraceae</taxon>
        <taxon>Asteroideae</taxon>
        <taxon>Anthemideae</taxon>
        <taxon>Anthemidinae</taxon>
        <taxon>Tanacetum</taxon>
    </lineage>
</organism>
<dbReference type="PANTHER" id="PTHR46817:SF1">
    <property type="entry name" value="SAC DOMAIN-CONTAINING PROTEIN"/>
    <property type="match status" value="1"/>
</dbReference>
<dbReference type="EMBL" id="BKCJ011362203">
    <property type="protein sequence ID" value="GFD25634.1"/>
    <property type="molecule type" value="Genomic_DNA"/>
</dbReference>
<proteinExistence type="predicted"/>
<evidence type="ECO:0000256" key="1">
    <source>
        <dbReference type="SAM" id="MobiDB-lite"/>
    </source>
</evidence>
<feature type="region of interest" description="Disordered" evidence="1">
    <location>
        <begin position="51"/>
        <end position="82"/>
    </location>
</feature>
<comment type="caution">
    <text evidence="2">The sequence shown here is derived from an EMBL/GenBank/DDBJ whole genome shotgun (WGS) entry which is preliminary data.</text>
</comment>
<reference evidence="2" key="1">
    <citation type="journal article" date="2019" name="Sci. Rep.">
        <title>Draft genome of Tanacetum cinerariifolium, the natural source of mosquito coil.</title>
        <authorList>
            <person name="Yamashiro T."/>
            <person name="Shiraishi A."/>
            <person name="Satake H."/>
            <person name="Nakayama K."/>
        </authorList>
    </citation>
    <scope>NUCLEOTIDE SEQUENCE</scope>
</reference>
<dbReference type="AlphaFoldDB" id="A0A699V0C3"/>
<dbReference type="PANTHER" id="PTHR46817">
    <property type="entry name" value="PHOSPHOINOSITIDE PHOSPHATASE SAC9-RELATED"/>
    <property type="match status" value="1"/>
</dbReference>
<feature type="non-terminal residue" evidence="2">
    <location>
        <position position="1"/>
    </location>
</feature>
<sequence length="150" mass="16282">LPSDVIDSNPFAAALSSSLAKSENSTSTWVDLLSGDDVMSGSISQPVPETALHDPFLNPFHHDDEVNDPPKGSVQDQLPTESDPQQYISAFKMLTASHVAKKLGFVEAMKLEIERLHLNLSAAERDRALLSIGIDPATINPNTLLEESYI</sequence>
<feature type="non-terminal residue" evidence="2">
    <location>
        <position position="150"/>
    </location>
</feature>
<gene>
    <name evidence="2" type="ORF">Tci_897603</name>
</gene>
<accession>A0A699V0C3</accession>